<dbReference type="AlphaFoldDB" id="A0A433KF28"/>
<proteinExistence type="predicted"/>
<accession>A0A433KF28</accession>
<reference evidence="1 2" key="1">
    <citation type="submission" date="2018-12" db="EMBL/GenBank/DDBJ databases">
        <title>three novel Halomonas strain isolated from plants.</title>
        <authorList>
            <person name="Sun C."/>
        </authorList>
    </citation>
    <scope>NUCLEOTIDE SEQUENCE [LARGE SCALE GENOMIC DNA]</scope>
    <source>
        <strain evidence="1 2">DSM 19434</strain>
    </source>
</reference>
<gene>
    <name evidence="1" type="ORF">ELY33_17240</name>
</gene>
<organism evidence="1 2">
    <name type="scientific">Vreelandella andesensis</name>
    <dbReference type="NCBI Taxonomy" id="447567"/>
    <lineage>
        <taxon>Bacteria</taxon>
        <taxon>Pseudomonadati</taxon>
        <taxon>Pseudomonadota</taxon>
        <taxon>Gammaproteobacteria</taxon>
        <taxon>Oceanospirillales</taxon>
        <taxon>Halomonadaceae</taxon>
        <taxon>Vreelandella</taxon>
    </lineage>
</organism>
<evidence type="ECO:0000313" key="2">
    <source>
        <dbReference type="Proteomes" id="UP000287336"/>
    </source>
</evidence>
<dbReference type="Proteomes" id="UP000287336">
    <property type="component" value="Unassembled WGS sequence"/>
</dbReference>
<dbReference type="EMBL" id="RZHG01000030">
    <property type="protein sequence ID" value="RUR26853.1"/>
    <property type="molecule type" value="Genomic_DNA"/>
</dbReference>
<comment type="caution">
    <text evidence="1">The sequence shown here is derived from an EMBL/GenBank/DDBJ whole genome shotgun (WGS) entry which is preliminary data.</text>
</comment>
<dbReference type="OrthoDB" id="8910624at2"/>
<keyword evidence="2" id="KW-1185">Reference proteome</keyword>
<dbReference type="RefSeq" id="WP_126949137.1">
    <property type="nucleotide sequence ID" value="NZ_RZHG01000030.1"/>
</dbReference>
<evidence type="ECO:0000313" key="1">
    <source>
        <dbReference type="EMBL" id="RUR26853.1"/>
    </source>
</evidence>
<protein>
    <submittedName>
        <fullName evidence="1">Uncharacterized protein</fullName>
    </submittedName>
</protein>
<sequence>MSEFRKFVGLRISTQAGAVPTTAQLGEGELAFNIADRKIFARFGSNIDDITDRYSQQEIDGALSGKVDAVEGKGLSDRNYTQGEKTKLAAVGTLANRNVYLSDQPHDDAVGQDGDLWLQYWDI</sequence>
<name>A0A433KF28_9GAMM</name>